<dbReference type="SMART" id="SM00065">
    <property type="entry name" value="GAF"/>
    <property type="match status" value="1"/>
</dbReference>
<dbReference type="RefSeq" id="WP_386428241.1">
    <property type="nucleotide sequence ID" value="NZ_JBHSBB010000008.1"/>
</dbReference>
<comment type="caution">
    <text evidence="2">The sequence shown here is derived from an EMBL/GenBank/DDBJ whole genome shotgun (WGS) entry which is preliminary data.</text>
</comment>
<dbReference type="EMBL" id="JBHSBB010000008">
    <property type="protein sequence ID" value="MFC4031841.1"/>
    <property type="molecule type" value="Genomic_DNA"/>
</dbReference>
<evidence type="ECO:0000259" key="1">
    <source>
        <dbReference type="SMART" id="SM00065"/>
    </source>
</evidence>
<accession>A0ABV8HLT8</accession>
<proteinExistence type="predicted"/>
<dbReference type="InterPro" id="IPR003018">
    <property type="entry name" value="GAF"/>
</dbReference>
<name>A0ABV8HLT8_9ACTN</name>
<gene>
    <name evidence="2" type="ORF">ACFO3J_10155</name>
</gene>
<dbReference type="SUPFAM" id="SSF55781">
    <property type="entry name" value="GAF domain-like"/>
    <property type="match status" value="1"/>
</dbReference>
<sequence>MTQDNQLVAAVSAAMADSGAESRRLLQSIVDTAKAIFGAQASSIFLLEEDSGELVFEAVAGQGEEWLVGRRFPSDRGIAGWVASTGEAMVVDDLSTSTSFARDIAESTRYVPRSLMAVPLSYDDQVLGVLEVLDASPQARSGIAELELLGLFANQAGVALRIVSRTRAARSALAGGGEDFSELIGLVQALQGLDGDRRQSGFRLIDSLRDVLSPMPL</sequence>
<dbReference type="InterPro" id="IPR029016">
    <property type="entry name" value="GAF-like_dom_sf"/>
</dbReference>
<dbReference type="Gene3D" id="3.30.450.40">
    <property type="match status" value="1"/>
</dbReference>
<organism evidence="2 3">
    <name type="scientific">Streptomyces polygonati</name>
    <dbReference type="NCBI Taxonomy" id="1617087"/>
    <lineage>
        <taxon>Bacteria</taxon>
        <taxon>Bacillati</taxon>
        <taxon>Actinomycetota</taxon>
        <taxon>Actinomycetes</taxon>
        <taxon>Kitasatosporales</taxon>
        <taxon>Streptomycetaceae</taxon>
        <taxon>Streptomyces</taxon>
    </lineage>
</organism>
<feature type="domain" description="GAF" evidence="1">
    <location>
        <begin position="21"/>
        <end position="170"/>
    </location>
</feature>
<reference evidence="3" key="1">
    <citation type="journal article" date="2019" name="Int. J. Syst. Evol. Microbiol.">
        <title>The Global Catalogue of Microorganisms (GCM) 10K type strain sequencing project: providing services to taxonomists for standard genome sequencing and annotation.</title>
        <authorList>
            <consortium name="The Broad Institute Genomics Platform"/>
            <consortium name="The Broad Institute Genome Sequencing Center for Infectious Disease"/>
            <person name="Wu L."/>
            <person name="Ma J."/>
        </authorList>
    </citation>
    <scope>NUCLEOTIDE SEQUENCE [LARGE SCALE GENOMIC DNA]</scope>
    <source>
        <strain evidence="3">CGMCC 4.7237</strain>
    </source>
</reference>
<evidence type="ECO:0000313" key="3">
    <source>
        <dbReference type="Proteomes" id="UP001595765"/>
    </source>
</evidence>
<dbReference type="Pfam" id="PF01590">
    <property type="entry name" value="GAF"/>
    <property type="match status" value="1"/>
</dbReference>
<dbReference type="Proteomes" id="UP001595765">
    <property type="component" value="Unassembled WGS sequence"/>
</dbReference>
<evidence type="ECO:0000313" key="2">
    <source>
        <dbReference type="EMBL" id="MFC4031841.1"/>
    </source>
</evidence>
<protein>
    <submittedName>
        <fullName evidence="2">GAF domain-containing protein</fullName>
    </submittedName>
</protein>
<keyword evidence="3" id="KW-1185">Reference proteome</keyword>